<feature type="region of interest" description="Disordered" evidence="2">
    <location>
        <begin position="459"/>
        <end position="523"/>
    </location>
</feature>
<dbReference type="PANTHER" id="PTHR14464">
    <property type="entry name" value="EXONUCLEASE V"/>
    <property type="match status" value="1"/>
</dbReference>
<dbReference type="GO" id="GO:0005634">
    <property type="term" value="C:nucleus"/>
    <property type="evidence" value="ECO:0007669"/>
    <property type="project" value="TreeGrafter"/>
</dbReference>
<gene>
    <name evidence="3" type="ORF">L201_001395</name>
</gene>
<feature type="region of interest" description="Disordered" evidence="2">
    <location>
        <begin position="244"/>
        <end position="287"/>
    </location>
</feature>
<feature type="region of interest" description="Disordered" evidence="2">
    <location>
        <begin position="630"/>
        <end position="705"/>
    </location>
</feature>
<dbReference type="GO" id="GO:0045145">
    <property type="term" value="F:single-stranded DNA 5'-3' DNA exonuclease activity"/>
    <property type="evidence" value="ECO:0007669"/>
    <property type="project" value="InterPro"/>
</dbReference>
<reference evidence="3 4" key="1">
    <citation type="submission" date="2024-01" db="EMBL/GenBank/DDBJ databases">
        <title>Comparative genomics of Cryptococcus and Kwoniella reveals pathogenesis evolution and contrasting modes of karyotype evolution via chromosome fusion or intercentromeric recombination.</title>
        <authorList>
            <person name="Coelho M.A."/>
            <person name="David-Palma M."/>
            <person name="Shea T."/>
            <person name="Bowers K."/>
            <person name="McGinley-Smith S."/>
            <person name="Mohammad A.W."/>
            <person name="Gnirke A."/>
            <person name="Yurkov A.M."/>
            <person name="Nowrousian M."/>
            <person name="Sun S."/>
            <person name="Cuomo C.A."/>
            <person name="Heitman J."/>
        </authorList>
    </citation>
    <scope>NUCLEOTIDE SEQUENCE [LARGE SCALE GENOMIC DNA]</scope>
    <source>
        <strain evidence="3 4">CBS 6074</strain>
    </source>
</reference>
<evidence type="ECO:0000256" key="2">
    <source>
        <dbReference type="SAM" id="MobiDB-lite"/>
    </source>
</evidence>
<protein>
    <recommendedName>
        <fullName evidence="5">Exonuclease V</fullName>
    </recommendedName>
</protein>
<evidence type="ECO:0000256" key="1">
    <source>
        <dbReference type="ARBA" id="ARBA00009797"/>
    </source>
</evidence>
<name>A0AAX4JPX9_9TREE</name>
<dbReference type="AlphaFoldDB" id="A0AAX4JPX9"/>
<organism evidence="3 4">
    <name type="scientific">Kwoniella dendrophila CBS 6074</name>
    <dbReference type="NCBI Taxonomy" id="1295534"/>
    <lineage>
        <taxon>Eukaryota</taxon>
        <taxon>Fungi</taxon>
        <taxon>Dikarya</taxon>
        <taxon>Basidiomycota</taxon>
        <taxon>Agaricomycotina</taxon>
        <taxon>Tremellomycetes</taxon>
        <taxon>Tremellales</taxon>
        <taxon>Cryptococcaceae</taxon>
        <taxon>Kwoniella</taxon>
    </lineage>
</organism>
<evidence type="ECO:0008006" key="5">
    <source>
        <dbReference type="Google" id="ProtNLM"/>
    </source>
</evidence>
<dbReference type="PANTHER" id="PTHR14464:SF4">
    <property type="entry name" value="EXONUCLEASE V"/>
    <property type="match status" value="1"/>
</dbReference>
<proteinExistence type="inferred from homology"/>
<feature type="compositionally biased region" description="Basic and acidic residues" evidence="2">
    <location>
        <begin position="553"/>
        <end position="566"/>
    </location>
</feature>
<dbReference type="Pfam" id="PF09810">
    <property type="entry name" value="Exo5"/>
    <property type="match status" value="2"/>
</dbReference>
<sequence>MSDDLTITGEGTAEVGGKINPASPMDQDEDQYDFDIPYDEELELALQSAESQTCYNTTTTNTTTIIDETQDGSVKSMSASIDIEDLPLGLNSPLEETERLSPFQQFRKKGYLSVSDLVGPLWCETQYDYRLRTLPFLPPSQRPDTIKSKDGNEIVVDKVKVEDKEKILKRGEKIHKRLEREIHPEEIKVPISTEEDIWGLRFLNMLAAMEALLVLGKCRELPVVGFIKGVLVYGIIDEITREPIPSSSTSDIDDSSTKKPAQTSLTSFFTSSKPKPDQTKTNIKPKTHRLYISDSKTRASNVLPNEEDTLSGRLQVMLYKELLDSILLSATNSTSSSQNGSSSSNVNSSILPSRNPFSWDFIFAHLDLNPNLTFSQGFLDQSKLVVLGNGLRFNADKAETLNDMKEIWNQYVLELGLGTSTNTASIPIKNRSKGKCKAKIEAQEDGNLGRTEDSLKLVYRKAGGKKKTKKERGDRRTKKRRTRATRNGNLDGNNDDEQGEPPPSSSLFLPHQDGQNDTNAVEEEEDRLVRLAIVESLKPISDGLETNGEAEEENHTDADGKLEFEIPRPPTRSSEHLYWGESDGDNDQDEKEDDELAWAVEMSLTNPDVGNFESENGLKDGQGIVNVIKTPKSSQQANNASSPKSSQSWHEIEEIPPESQTSQSKSTSNETTINKKSSSKSQNRDKESNDKSDEEEGNLPSGTIIGTHKFKHSPLLLAKHLDSVFQFWMGEREPIGVNLHQTKRCGWCEFEQNCEWRSKKAQEIWQSRQKLSSS</sequence>
<dbReference type="RefSeq" id="XP_066073281.1">
    <property type="nucleotide sequence ID" value="XM_066217184.1"/>
</dbReference>
<keyword evidence="4" id="KW-1185">Reference proteome</keyword>
<feature type="compositionally biased region" description="Basic residues" evidence="2">
    <location>
        <begin position="459"/>
        <end position="484"/>
    </location>
</feature>
<evidence type="ECO:0000313" key="3">
    <source>
        <dbReference type="EMBL" id="WWC86518.1"/>
    </source>
</evidence>
<feature type="compositionally biased region" description="Polar residues" evidence="2">
    <location>
        <begin position="261"/>
        <end position="282"/>
    </location>
</feature>
<dbReference type="EMBL" id="CP144098">
    <property type="protein sequence ID" value="WWC86518.1"/>
    <property type="molecule type" value="Genomic_DNA"/>
</dbReference>
<evidence type="ECO:0000313" key="4">
    <source>
        <dbReference type="Proteomes" id="UP001355207"/>
    </source>
</evidence>
<feature type="compositionally biased region" description="Polar residues" evidence="2">
    <location>
        <begin position="631"/>
        <end position="649"/>
    </location>
</feature>
<dbReference type="InterPro" id="IPR019190">
    <property type="entry name" value="EXOV"/>
</dbReference>
<dbReference type="GO" id="GO:0005739">
    <property type="term" value="C:mitochondrion"/>
    <property type="evidence" value="ECO:0007669"/>
    <property type="project" value="TreeGrafter"/>
</dbReference>
<feature type="compositionally biased region" description="Acidic residues" evidence="2">
    <location>
        <begin position="582"/>
        <end position="594"/>
    </location>
</feature>
<feature type="region of interest" description="Disordered" evidence="2">
    <location>
        <begin position="1"/>
        <end position="31"/>
    </location>
</feature>
<dbReference type="GeneID" id="91092067"/>
<comment type="similarity">
    <text evidence="1">Belongs to the EXO5 family.</text>
</comment>
<feature type="compositionally biased region" description="Polar residues" evidence="2">
    <location>
        <begin position="658"/>
        <end position="681"/>
    </location>
</feature>
<dbReference type="GO" id="GO:0036297">
    <property type="term" value="P:interstrand cross-link repair"/>
    <property type="evidence" value="ECO:0007669"/>
    <property type="project" value="TreeGrafter"/>
</dbReference>
<feature type="region of interest" description="Disordered" evidence="2">
    <location>
        <begin position="542"/>
        <end position="594"/>
    </location>
</feature>
<dbReference type="Proteomes" id="UP001355207">
    <property type="component" value="Chromosome 1"/>
</dbReference>
<accession>A0AAX4JPX9</accession>
<feature type="compositionally biased region" description="Basic and acidic residues" evidence="2">
    <location>
        <begin position="682"/>
        <end position="691"/>
    </location>
</feature>